<keyword evidence="13" id="KW-1185">Reference proteome</keyword>
<comment type="similarity">
    <text evidence="2 11">Belongs to the TIM21 family.</text>
</comment>
<dbReference type="FunFam" id="3.10.450.320:FF:000002">
    <property type="entry name" value="Mitochondrial import inner membrane translocase subunit tim21"/>
    <property type="match status" value="1"/>
</dbReference>
<evidence type="ECO:0000256" key="3">
    <source>
        <dbReference type="ARBA" id="ARBA00020726"/>
    </source>
</evidence>
<keyword evidence="11" id="KW-0813">Transport</keyword>
<evidence type="ECO:0000256" key="7">
    <source>
        <dbReference type="ARBA" id="ARBA00022989"/>
    </source>
</evidence>
<comment type="function">
    <text evidence="10">Essential component of the TIM23 complex, a complex that mediates the translocation of transit peptide-containing proteins across the mitochondrial inner membrane. Required to keep the TOM and the TIM23 complexes in close contact. At some point, it is released from the TOM23 complex to allow protein translocation into the mitochondrial matrix.</text>
</comment>
<dbReference type="InterPro" id="IPR013261">
    <property type="entry name" value="Tim21"/>
</dbReference>
<organism evidence="12 13">
    <name type="scientific">Aspergillus nanangensis</name>
    <dbReference type="NCBI Taxonomy" id="2582783"/>
    <lineage>
        <taxon>Eukaryota</taxon>
        <taxon>Fungi</taxon>
        <taxon>Dikarya</taxon>
        <taxon>Ascomycota</taxon>
        <taxon>Pezizomycotina</taxon>
        <taxon>Eurotiomycetes</taxon>
        <taxon>Eurotiomycetidae</taxon>
        <taxon>Eurotiales</taxon>
        <taxon>Aspergillaceae</taxon>
        <taxon>Aspergillus</taxon>
        <taxon>Aspergillus subgen. Circumdati</taxon>
    </lineage>
</organism>
<keyword evidence="4 11" id="KW-0812">Transmembrane</keyword>
<evidence type="ECO:0000256" key="10">
    <source>
        <dbReference type="ARBA" id="ARBA00060204"/>
    </source>
</evidence>
<keyword evidence="11" id="KW-0653">Protein transport</keyword>
<evidence type="ECO:0000256" key="9">
    <source>
        <dbReference type="ARBA" id="ARBA00023136"/>
    </source>
</evidence>
<comment type="subcellular location">
    <subcellularLocation>
        <location evidence="1 11">Mitochondrion inner membrane</location>
        <topology evidence="1 11">Single-pass membrane protein</topology>
    </subcellularLocation>
</comment>
<dbReference type="GO" id="GO:0005744">
    <property type="term" value="C:TIM23 mitochondrial import inner membrane translocase complex"/>
    <property type="evidence" value="ECO:0007669"/>
    <property type="project" value="UniProtKB-UniRule"/>
</dbReference>
<keyword evidence="11" id="KW-0811">Translocation</keyword>
<dbReference type="InterPro" id="IPR038552">
    <property type="entry name" value="Tim21_IMS_sf"/>
</dbReference>
<evidence type="ECO:0000313" key="13">
    <source>
        <dbReference type="Proteomes" id="UP001194746"/>
    </source>
</evidence>
<comment type="subunit">
    <text evidence="11">Component of the TIM23 complex.</text>
</comment>
<evidence type="ECO:0000256" key="6">
    <source>
        <dbReference type="ARBA" id="ARBA00022946"/>
    </source>
</evidence>
<dbReference type="GO" id="GO:0030150">
    <property type="term" value="P:protein import into mitochondrial matrix"/>
    <property type="evidence" value="ECO:0007669"/>
    <property type="project" value="UniProtKB-UniRule"/>
</dbReference>
<dbReference type="Pfam" id="PF08294">
    <property type="entry name" value="TIM21"/>
    <property type="match status" value="1"/>
</dbReference>
<name>A0AAD4CHP0_ASPNN</name>
<evidence type="ECO:0000256" key="4">
    <source>
        <dbReference type="ARBA" id="ARBA00022692"/>
    </source>
</evidence>
<reference evidence="12" key="1">
    <citation type="journal article" date="2019" name="Beilstein J. Org. Chem.">
        <title>Nanangenines: drimane sesquiterpenoids as the dominant metabolite cohort of a novel Australian fungus, Aspergillus nanangensis.</title>
        <authorList>
            <person name="Lacey H.J."/>
            <person name="Gilchrist C.L.M."/>
            <person name="Crombie A."/>
            <person name="Kalaitzis J.A."/>
            <person name="Vuong D."/>
            <person name="Rutledge P.J."/>
            <person name="Turner P."/>
            <person name="Pitt J.I."/>
            <person name="Lacey E."/>
            <person name="Chooi Y.H."/>
            <person name="Piggott A.M."/>
        </authorList>
    </citation>
    <scope>NUCLEOTIDE SEQUENCE</scope>
    <source>
        <strain evidence="12">MST-FP2251</strain>
    </source>
</reference>
<proteinExistence type="inferred from homology"/>
<dbReference type="EMBL" id="VCAU01000073">
    <property type="protein sequence ID" value="KAF9886684.1"/>
    <property type="molecule type" value="Genomic_DNA"/>
</dbReference>
<dbReference type="Gene3D" id="3.10.450.320">
    <property type="entry name" value="Mitochondrial import inner membrane translocase subunit Tim21"/>
    <property type="match status" value="1"/>
</dbReference>
<protein>
    <recommendedName>
        <fullName evidence="3 11">Mitochondrial import inner membrane translocase subunit Tim21</fullName>
    </recommendedName>
</protein>
<keyword evidence="9 11" id="KW-0472">Membrane</keyword>
<reference evidence="12" key="2">
    <citation type="submission" date="2020-02" db="EMBL/GenBank/DDBJ databases">
        <authorList>
            <person name="Gilchrist C.L.M."/>
            <person name="Chooi Y.-H."/>
        </authorList>
    </citation>
    <scope>NUCLEOTIDE SEQUENCE</scope>
    <source>
        <strain evidence="12">MST-FP2251</strain>
    </source>
</reference>
<keyword evidence="8 11" id="KW-0496">Mitochondrion</keyword>
<dbReference type="PANTHER" id="PTHR13032:SF6">
    <property type="entry name" value="MITOCHONDRIAL IMPORT INNER MEMBRANE TRANSLOCASE SUBUNIT TIM21"/>
    <property type="match status" value="1"/>
</dbReference>
<comment type="caution">
    <text evidence="12">The sequence shown here is derived from an EMBL/GenBank/DDBJ whole genome shotgun (WGS) entry which is preliminary data.</text>
</comment>
<keyword evidence="5 11" id="KW-0999">Mitochondrion inner membrane</keyword>
<dbReference type="Proteomes" id="UP001194746">
    <property type="component" value="Unassembled WGS sequence"/>
</dbReference>
<keyword evidence="7 11" id="KW-1133">Transmembrane helix</keyword>
<evidence type="ECO:0000256" key="1">
    <source>
        <dbReference type="ARBA" id="ARBA00004434"/>
    </source>
</evidence>
<evidence type="ECO:0000256" key="5">
    <source>
        <dbReference type="ARBA" id="ARBA00022792"/>
    </source>
</evidence>
<dbReference type="PANTHER" id="PTHR13032">
    <property type="entry name" value="MITOCHONDRIAL IMPORT INNER MEMBRANE TRANSLOCASE SUBUNIT TIM21"/>
    <property type="match status" value="1"/>
</dbReference>
<evidence type="ECO:0000256" key="2">
    <source>
        <dbReference type="ARBA" id="ARBA00010867"/>
    </source>
</evidence>
<accession>A0AAD4CHP0</accession>
<sequence length="236" mass="26798">MTVYLRPSSALPRASPSALLRPGIPRTKILERCYATHKNVGGGSNTQSTPRRRTVGVLSDDGRYDWEVLSGKEKVARATQQSFNFMIIIAGAALTGGVFYLLYTEIFSPNSRTWQYEKAVERILDDTRCTDILGDRREIKAYGEATTSRWARNRPIATSLEKDRLGREHLRMNFHVEGPRNSGIVFVHMMKPLDKSEWEYQLLALDVKGYSRVILEQAHNKPGVGQALKIFGIQWR</sequence>
<evidence type="ECO:0000313" key="12">
    <source>
        <dbReference type="EMBL" id="KAF9886684.1"/>
    </source>
</evidence>
<evidence type="ECO:0000256" key="11">
    <source>
        <dbReference type="RuleBase" id="RU367142"/>
    </source>
</evidence>
<dbReference type="AlphaFoldDB" id="A0AAD4CHP0"/>
<feature type="transmembrane region" description="Helical" evidence="11">
    <location>
        <begin position="83"/>
        <end position="103"/>
    </location>
</feature>
<gene>
    <name evidence="12" type="ORF">FE257_011198</name>
</gene>
<keyword evidence="6" id="KW-0809">Transit peptide</keyword>
<evidence type="ECO:0000256" key="8">
    <source>
        <dbReference type="ARBA" id="ARBA00023128"/>
    </source>
</evidence>